<dbReference type="EMBL" id="CP002534">
    <property type="protein sequence ID" value="ADY30612.1"/>
    <property type="molecule type" value="Genomic_DNA"/>
</dbReference>
<gene>
    <name evidence="2" type="ordered locus">Celly_2795</name>
</gene>
<evidence type="ECO:0000313" key="3">
    <source>
        <dbReference type="Proteomes" id="UP000007487"/>
    </source>
</evidence>
<dbReference type="SUPFAM" id="SSF56601">
    <property type="entry name" value="beta-lactamase/transpeptidase-like"/>
    <property type="match status" value="1"/>
</dbReference>
<reference evidence="2 3" key="1">
    <citation type="journal article" date="2011" name="Stand. Genomic Sci.">
        <title>Complete genome sequence of Cellulophaga lytica type strain (LIM- 21).</title>
        <authorList>
            <person name="Pati A."/>
            <person name="Abt B."/>
            <person name="Teshima H."/>
            <person name="Nolan M."/>
            <person name="Lapidus A."/>
            <person name="Lucas S."/>
            <person name="Hammon N."/>
            <person name="Deshpande S."/>
            <person name="Cheng J.F."/>
            <person name="Tapia R."/>
            <person name="Han C."/>
            <person name="Goodwin L."/>
            <person name="Pitluck S."/>
            <person name="Liolios K."/>
            <person name="Pagani I."/>
            <person name="Mavromatis K."/>
            <person name="Ovchinikova G."/>
            <person name="Chen A."/>
            <person name="Palaniappan K."/>
            <person name="Land M."/>
            <person name="Hauser L."/>
            <person name="Jeffries C.D."/>
            <person name="Detter J.C."/>
            <person name="Brambilla E.M."/>
            <person name="Kannan K.P."/>
            <person name="Rohde M."/>
            <person name="Spring S."/>
            <person name="Goker M."/>
            <person name="Woyke T."/>
            <person name="Bristow J."/>
            <person name="Eisen J.A."/>
            <person name="Markowitz V."/>
            <person name="Hugenholtz P."/>
            <person name="Kyrpides N.C."/>
            <person name="Klenk H.P."/>
            <person name="Ivanova N."/>
        </authorList>
    </citation>
    <scope>NUCLEOTIDE SEQUENCE [LARGE SCALE GENOMIC DNA]</scope>
    <source>
        <strain evidence="3">ATCC 23178 / DSM 7489 / JCM 8516 / NBRC 14961 / NCIMB 1423 / VKM B-1433 / Cy l20</strain>
    </source>
</reference>
<proteinExistence type="predicted"/>
<name>F0RB35_CELLC</name>
<dbReference type="eggNOG" id="COG1680">
    <property type="taxonomic scope" value="Bacteria"/>
</dbReference>
<dbReference type="InterPro" id="IPR012338">
    <property type="entry name" value="Beta-lactam/transpept-like"/>
</dbReference>
<sequence>MNGIKQNLLFLKKRLTNFNMKNLKRLLLLIVVVIIVAVVYNYPKLNMISGYAAKNMASNVFIANRTAEAINKVDNNVPLIKLAKSKVDNKSKSATSSVYGLMSRKAVYRDGLGAVLVNDDYDPTKFTLQPHRDFTNTGLPFPYGNKKQKDTVFANIDYTKLLKAIGLGFSNPDVQKTRSTIVIYKDQIIAEQYDGGFTKDTKILGWSMTKSIVSTLYGILQCNGKLNVSQLAPIPEWKNDNRKNITYNHLLRMQSGLEWDENYTEISDATKMLFLESDMSLVQQNKDAIAKPTEIWNYSSGTSNLLSGLLKKKFNSHQEYLDFPYTSLIDKIGMHSMLIEADMVGNYVGSSYGWATTRDWAKFGLLYLHKGNWNGERIFDANWVDYVAKPTAHSNGTYGAHFWLNAEGRFPDVPKDMYYASGYQGQYVFIVPSKNLVVVRTGLATYPIFDLNGFLGGIVKAIK</sequence>
<organism evidence="2 3">
    <name type="scientific">Cellulophaga lytica (strain ATCC 23178 / DSM 7489 / JCM 8516 / NBRC 14961 / NCIMB 1423 / VKM B-1433 / Cy l20)</name>
    <dbReference type="NCBI Taxonomy" id="867900"/>
    <lineage>
        <taxon>Bacteria</taxon>
        <taxon>Pseudomonadati</taxon>
        <taxon>Bacteroidota</taxon>
        <taxon>Flavobacteriia</taxon>
        <taxon>Flavobacteriales</taxon>
        <taxon>Flavobacteriaceae</taxon>
        <taxon>Cellulophaga</taxon>
    </lineage>
</organism>
<dbReference type="Pfam" id="PF00144">
    <property type="entry name" value="Beta-lactamase"/>
    <property type="match status" value="1"/>
</dbReference>
<dbReference type="AlphaFoldDB" id="F0RB35"/>
<keyword evidence="3" id="KW-1185">Reference proteome</keyword>
<dbReference type="Gene3D" id="3.40.710.10">
    <property type="entry name" value="DD-peptidase/beta-lactamase superfamily"/>
    <property type="match status" value="1"/>
</dbReference>
<dbReference type="PANTHER" id="PTHR43283">
    <property type="entry name" value="BETA-LACTAMASE-RELATED"/>
    <property type="match status" value="1"/>
</dbReference>
<accession>F0RB35</accession>
<protein>
    <submittedName>
        <fullName evidence="2">Beta-lactamase</fullName>
    </submittedName>
</protein>
<evidence type="ECO:0000313" key="2">
    <source>
        <dbReference type="EMBL" id="ADY30612.1"/>
    </source>
</evidence>
<feature type="domain" description="Beta-lactamase-related" evidence="1">
    <location>
        <begin position="181"/>
        <end position="439"/>
    </location>
</feature>
<dbReference type="InterPro" id="IPR050789">
    <property type="entry name" value="Diverse_Enzym_Activities"/>
</dbReference>
<dbReference type="Proteomes" id="UP000007487">
    <property type="component" value="Chromosome"/>
</dbReference>
<dbReference type="PANTHER" id="PTHR43283:SF7">
    <property type="entry name" value="BETA-LACTAMASE-RELATED DOMAIN-CONTAINING PROTEIN"/>
    <property type="match status" value="1"/>
</dbReference>
<evidence type="ECO:0000259" key="1">
    <source>
        <dbReference type="Pfam" id="PF00144"/>
    </source>
</evidence>
<dbReference type="InterPro" id="IPR001466">
    <property type="entry name" value="Beta-lactam-related"/>
</dbReference>
<dbReference type="KEGG" id="cly:Celly_2795"/>
<dbReference type="STRING" id="867900.Celly_2795"/>
<dbReference type="HOGENOM" id="CLU_030169_5_1_10"/>